<dbReference type="EMBL" id="WRPM01000068">
    <property type="protein sequence ID" value="MVT26530.1"/>
    <property type="molecule type" value="Genomic_DNA"/>
</dbReference>
<sequence length="409" mass="44015">MTGPAETAETGAGSAATAPRSLASAMWANRAPLPVIFYVVSGCVAAFFVIDYVLNNPPGSGQDLLELLAFAGASASLPVACRYPVTAAAIFMVFAGAFALWDDQIGFITLVAFILTAVIGAVSRIPVTGYIVIALLLWSAVISLAQHGDLFYLATFALFCLPAAFVGVAFGGLRRRIVHTEQANRELAENSERVRVRERESLARDLHDIVAHQLTIISLVSGSKRRSTDVEKLRESTAEVHDLSNEALRDLRKLVSILREPGTDTAVQGVPERSLLDMELYDGLEYLKGRFSALGFGVESLIDLDPDVRLSRATVSSALRILQECCTNVAKYAVPGSEVTIELSSTQEWLTFTVDSTMKEQPRGARRTSPLSSGQGVLGIVERASLLRGYAAAEPVGGRWSVWVMLPVG</sequence>
<dbReference type="OrthoDB" id="3253720at2"/>
<organism evidence="11 12">
    <name type="scientific">Nesterenkonia alkaliphila</name>
    <dbReference type="NCBI Taxonomy" id="1463631"/>
    <lineage>
        <taxon>Bacteria</taxon>
        <taxon>Bacillati</taxon>
        <taxon>Actinomycetota</taxon>
        <taxon>Actinomycetes</taxon>
        <taxon>Micrococcales</taxon>
        <taxon>Micrococcaceae</taxon>
        <taxon>Nesterenkonia</taxon>
    </lineage>
</organism>
<dbReference type="EC" id="2.7.13.3" evidence="2"/>
<evidence type="ECO:0000313" key="12">
    <source>
        <dbReference type="Proteomes" id="UP000460157"/>
    </source>
</evidence>
<keyword evidence="9" id="KW-0812">Transmembrane</keyword>
<feature type="transmembrane region" description="Helical" evidence="9">
    <location>
        <begin position="151"/>
        <end position="173"/>
    </location>
</feature>
<keyword evidence="4" id="KW-0808">Transferase</keyword>
<dbReference type="SUPFAM" id="SSF55874">
    <property type="entry name" value="ATPase domain of HSP90 chaperone/DNA topoisomerase II/histidine kinase"/>
    <property type="match status" value="1"/>
</dbReference>
<keyword evidence="9" id="KW-1133">Transmembrane helix</keyword>
<feature type="transmembrane region" description="Helical" evidence="9">
    <location>
        <begin position="105"/>
        <end position="122"/>
    </location>
</feature>
<proteinExistence type="predicted"/>
<keyword evidence="12" id="KW-1185">Reference proteome</keyword>
<reference evidence="11 12" key="1">
    <citation type="submission" date="2019-12" db="EMBL/GenBank/DDBJ databases">
        <title>Nesterenkonia muleiensis sp. nov., a novel actinobacterium isolated from sap of Populus euphratica.</title>
        <authorList>
            <person name="Wang R."/>
        </authorList>
    </citation>
    <scope>NUCLEOTIDE SEQUENCE [LARGE SCALE GENOMIC DNA]</scope>
    <source>
        <strain evidence="11 12">F10</strain>
    </source>
</reference>
<evidence type="ECO:0000313" key="11">
    <source>
        <dbReference type="EMBL" id="MVT26530.1"/>
    </source>
</evidence>
<keyword evidence="9" id="KW-0472">Membrane</keyword>
<keyword evidence="5" id="KW-0547">Nucleotide-binding</keyword>
<evidence type="ECO:0000256" key="6">
    <source>
        <dbReference type="ARBA" id="ARBA00022777"/>
    </source>
</evidence>
<dbReference type="PANTHER" id="PTHR24421">
    <property type="entry name" value="NITRATE/NITRITE SENSOR PROTEIN NARX-RELATED"/>
    <property type="match status" value="1"/>
</dbReference>
<dbReference type="AlphaFoldDB" id="A0A7K1UJ78"/>
<dbReference type="CDD" id="cd16917">
    <property type="entry name" value="HATPase_UhpB-NarQ-NarX-like"/>
    <property type="match status" value="1"/>
</dbReference>
<comment type="caution">
    <text evidence="11">The sequence shown here is derived from an EMBL/GenBank/DDBJ whole genome shotgun (WGS) entry which is preliminary data.</text>
</comment>
<feature type="transmembrane region" description="Helical" evidence="9">
    <location>
        <begin position="127"/>
        <end position="145"/>
    </location>
</feature>
<dbReference type="PANTHER" id="PTHR24421:SF10">
    <property type="entry name" value="NITRATE_NITRITE SENSOR PROTEIN NARQ"/>
    <property type="match status" value="1"/>
</dbReference>
<protein>
    <recommendedName>
        <fullName evidence="2">histidine kinase</fullName>
        <ecNumber evidence="2">2.7.13.3</ecNumber>
    </recommendedName>
</protein>
<dbReference type="InterPro" id="IPR011712">
    <property type="entry name" value="Sig_transdc_His_kin_sub3_dim/P"/>
</dbReference>
<dbReference type="InterPro" id="IPR036890">
    <property type="entry name" value="HATPase_C_sf"/>
</dbReference>
<dbReference type="GO" id="GO:0000155">
    <property type="term" value="F:phosphorelay sensor kinase activity"/>
    <property type="evidence" value="ECO:0007669"/>
    <property type="project" value="InterPro"/>
</dbReference>
<accession>A0A7K1UJ78</accession>
<evidence type="ECO:0000256" key="1">
    <source>
        <dbReference type="ARBA" id="ARBA00000085"/>
    </source>
</evidence>
<evidence type="ECO:0000259" key="10">
    <source>
        <dbReference type="Pfam" id="PF07730"/>
    </source>
</evidence>
<name>A0A7K1UJ78_9MICC</name>
<dbReference type="Gene3D" id="1.20.5.1930">
    <property type="match status" value="1"/>
</dbReference>
<feature type="transmembrane region" description="Helical" evidence="9">
    <location>
        <begin position="35"/>
        <end position="55"/>
    </location>
</feature>
<keyword evidence="6" id="KW-0418">Kinase</keyword>
<feature type="domain" description="Signal transduction histidine kinase subgroup 3 dimerisation and phosphoacceptor" evidence="10">
    <location>
        <begin position="198"/>
        <end position="261"/>
    </location>
</feature>
<evidence type="ECO:0000256" key="5">
    <source>
        <dbReference type="ARBA" id="ARBA00022741"/>
    </source>
</evidence>
<evidence type="ECO:0000256" key="8">
    <source>
        <dbReference type="ARBA" id="ARBA00023012"/>
    </source>
</evidence>
<dbReference type="GO" id="GO:0046983">
    <property type="term" value="F:protein dimerization activity"/>
    <property type="evidence" value="ECO:0007669"/>
    <property type="project" value="InterPro"/>
</dbReference>
<evidence type="ECO:0000256" key="3">
    <source>
        <dbReference type="ARBA" id="ARBA00022553"/>
    </source>
</evidence>
<dbReference type="Proteomes" id="UP000460157">
    <property type="component" value="Unassembled WGS sequence"/>
</dbReference>
<dbReference type="RefSeq" id="WP_157323534.1">
    <property type="nucleotide sequence ID" value="NZ_BMFX01000002.1"/>
</dbReference>
<evidence type="ECO:0000256" key="4">
    <source>
        <dbReference type="ARBA" id="ARBA00022679"/>
    </source>
</evidence>
<keyword evidence="8" id="KW-0902">Two-component regulatory system</keyword>
<dbReference type="Pfam" id="PF07730">
    <property type="entry name" value="HisKA_3"/>
    <property type="match status" value="1"/>
</dbReference>
<dbReference type="GO" id="GO:0005524">
    <property type="term" value="F:ATP binding"/>
    <property type="evidence" value="ECO:0007669"/>
    <property type="project" value="UniProtKB-KW"/>
</dbReference>
<comment type="catalytic activity">
    <reaction evidence="1">
        <text>ATP + protein L-histidine = ADP + protein N-phospho-L-histidine.</text>
        <dbReference type="EC" id="2.7.13.3"/>
    </reaction>
</comment>
<gene>
    <name evidence="11" type="ORF">GNZ21_09205</name>
</gene>
<evidence type="ECO:0000256" key="7">
    <source>
        <dbReference type="ARBA" id="ARBA00022840"/>
    </source>
</evidence>
<keyword evidence="3" id="KW-0597">Phosphoprotein</keyword>
<dbReference type="GO" id="GO:0016020">
    <property type="term" value="C:membrane"/>
    <property type="evidence" value="ECO:0007669"/>
    <property type="project" value="InterPro"/>
</dbReference>
<dbReference type="InterPro" id="IPR050482">
    <property type="entry name" value="Sensor_HK_TwoCompSys"/>
</dbReference>
<dbReference type="Gene3D" id="3.30.565.10">
    <property type="entry name" value="Histidine kinase-like ATPase, C-terminal domain"/>
    <property type="match status" value="1"/>
</dbReference>
<evidence type="ECO:0000256" key="9">
    <source>
        <dbReference type="SAM" id="Phobius"/>
    </source>
</evidence>
<evidence type="ECO:0000256" key="2">
    <source>
        <dbReference type="ARBA" id="ARBA00012438"/>
    </source>
</evidence>
<keyword evidence="7" id="KW-0067">ATP-binding</keyword>
<feature type="transmembrane region" description="Helical" evidence="9">
    <location>
        <begin position="67"/>
        <end position="99"/>
    </location>
</feature>